<dbReference type="PANTHER" id="PTHR43734:SF7">
    <property type="entry name" value="4,4'-DIAPONEUROSPORENE OXYGENASE"/>
    <property type="match status" value="1"/>
</dbReference>
<evidence type="ECO:0000256" key="4">
    <source>
        <dbReference type="ARBA" id="ARBA00023002"/>
    </source>
</evidence>
<organism evidence="7 8">
    <name type="scientific">Dyadobacter psychrotolerans</name>
    <dbReference type="NCBI Taxonomy" id="2541721"/>
    <lineage>
        <taxon>Bacteria</taxon>
        <taxon>Pseudomonadati</taxon>
        <taxon>Bacteroidota</taxon>
        <taxon>Cytophagia</taxon>
        <taxon>Cytophagales</taxon>
        <taxon>Spirosomataceae</taxon>
        <taxon>Dyadobacter</taxon>
    </lineage>
</organism>
<evidence type="ECO:0000256" key="3">
    <source>
        <dbReference type="ARBA" id="ARBA00022746"/>
    </source>
</evidence>
<dbReference type="Pfam" id="PF01593">
    <property type="entry name" value="Amino_oxidase"/>
    <property type="match status" value="1"/>
</dbReference>
<protein>
    <submittedName>
        <fullName evidence="7">Phytoene desaturase</fullName>
    </submittedName>
</protein>
<keyword evidence="4 5" id="KW-0560">Oxidoreductase</keyword>
<dbReference type="InterPro" id="IPR002937">
    <property type="entry name" value="Amino_oxidase"/>
</dbReference>
<proteinExistence type="inferred from homology"/>
<evidence type="ECO:0000313" key="8">
    <source>
        <dbReference type="Proteomes" id="UP000294850"/>
    </source>
</evidence>
<evidence type="ECO:0000313" key="7">
    <source>
        <dbReference type="EMBL" id="TDE17256.1"/>
    </source>
</evidence>
<dbReference type="NCBIfam" id="TIGR02734">
    <property type="entry name" value="crtI_fam"/>
    <property type="match status" value="1"/>
</dbReference>
<keyword evidence="3 5" id="KW-0125">Carotenoid biosynthesis</keyword>
<accession>A0A4R5DS21</accession>
<dbReference type="InterPro" id="IPR054840">
    <property type="entry name" value="hydcarot_desat_CrtD"/>
</dbReference>
<dbReference type="PANTHER" id="PTHR43734">
    <property type="entry name" value="PHYTOENE DESATURASE"/>
    <property type="match status" value="1"/>
</dbReference>
<dbReference type="InterPro" id="IPR014105">
    <property type="entry name" value="Carotenoid/retinoid_OxRdtase"/>
</dbReference>
<dbReference type="Proteomes" id="UP000294850">
    <property type="component" value="Unassembled WGS sequence"/>
</dbReference>
<comment type="caution">
    <text evidence="7">The sequence shown here is derived from an EMBL/GenBank/DDBJ whole genome shotgun (WGS) entry which is preliminary data.</text>
</comment>
<feature type="domain" description="Amine oxidase" evidence="6">
    <location>
        <begin position="11"/>
        <end position="486"/>
    </location>
</feature>
<dbReference type="AlphaFoldDB" id="A0A4R5DS21"/>
<comment type="pathway">
    <text evidence="1 5">Carotenoid biosynthesis.</text>
</comment>
<name>A0A4R5DS21_9BACT</name>
<dbReference type="OrthoDB" id="9774675at2"/>
<evidence type="ECO:0000256" key="5">
    <source>
        <dbReference type="RuleBase" id="RU362075"/>
    </source>
</evidence>
<dbReference type="NCBIfam" id="NF042421">
    <property type="entry name" value="hydcarot_desat_CrtD"/>
    <property type="match status" value="1"/>
</dbReference>
<evidence type="ECO:0000256" key="1">
    <source>
        <dbReference type="ARBA" id="ARBA00004829"/>
    </source>
</evidence>
<dbReference type="EMBL" id="SMFL01000002">
    <property type="protein sequence ID" value="TDE17256.1"/>
    <property type="molecule type" value="Genomic_DNA"/>
</dbReference>
<comment type="similarity">
    <text evidence="2 5">Belongs to the carotenoid/retinoid oxidoreductase family.</text>
</comment>
<dbReference type="SUPFAM" id="SSF51905">
    <property type="entry name" value="FAD/NAD(P)-binding domain"/>
    <property type="match status" value="1"/>
</dbReference>
<dbReference type="Gene3D" id="3.50.50.60">
    <property type="entry name" value="FAD/NAD(P)-binding domain"/>
    <property type="match status" value="2"/>
</dbReference>
<keyword evidence="8" id="KW-1185">Reference proteome</keyword>
<dbReference type="GO" id="GO:0016491">
    <property type="term" value="F:oxidoreductase activity"/>
    <property type="evidence" value="ECO:0007669"/>
    <property type="project" value="UniProtKB-KW"/>
</dbReference>
<dbReference type="InterPro" id="IPR036188">
    <property type="entry name" value="FAD/NAD-bd_sf"/>
</dbReference>
<reference evidence="7 8" key="1">
    <citation type="submission" date="2019-03" db="EMBL/GenBank/DDBJ databases">
        <title>Dyadobacter AR-3-6 sp. nov., isolated from arctic soil.</title>
        <authorList>
            <person name="Chaudhary D.K."/>
        </authorList>
    </citation>
    <scope>NUCLEOTIDE SEQUENCE [LARGE SCALE GENOMIC DNA]</scope>
    <source>
        <strain evidence="7 8">AR-3-6</strain>
    </source>
</reference>
<dbReference type="GO" id="GO:0016117">
    <property type="term" value="P:carotenoid biosynthetic process"/>
    <property type="evidence" value="ECO:0007669"/>
    <property type="project" value="UniProtKB-KW"/>
</dbReference>
<evidence type="ECO:0000259" key="6">
    <source>
        <dbReference type="Pfam" id="PF01593"/>
    </source>
</evidence>
<gene>
    <name evidence="7" type="primary">crtI</name>
    <name evidence="7" type="ORF">E0F88_05015</name>
</gene>
<evidence type="ECO:0000256" key="2">
    <source>
        <dbReference type="ARBA" id="ARBA00006046"/>
    </source>
</evidence>
<sequence>MPSAIIIGSGIAGIATALHLRAAGVEVDVFESNEYPGGKLHAFEINGYRFDAGPSLFTMPQLITELFELFGEQPADFFQYHRLNSVCNYFWEDGMRFTVDADREVFAKEAAAKFGIEATTILSYLKNGQKKYELTASLFIEKSLHKMGTYFSLDTLRAMAHLSEMNLGISLDALNEAAIGEPHLVQLFNRYATYNGSSPYLTPGIMSMIPHLELYLGAYYPNGGMHSITTSLYQLALRQGIRFHFSQKIEQILVVKNKAVGVKTTSNQHFADCVVSNMDIFSTYKKLLASQPHPERTLRQERSSSAVIFYWGIRGTFTQLDLHNIFFSSDYQQEFAHLFEHKTLFNDPTVYINISSKETPGDAPPGCENWFVMINAPGDYGQNWEALMAQARQNIISKLNRLLGTDIAELIMAEDVLTPPLIEKRTSSYRGALYGAASNSKLAAFLRHPNFSNKIKQLYFCGGSVHPGGGIPLCMHSAKITSKLIISAL</sequence>
<dbReference type="RefSeq" id="WP_131957022.1">
    <property type="nucleotide sequence ID" value="NZ_SMFL01000002.1"/>
</dbReference>